<dbReference type="Proteomes" id="UP000295636">
    <property type="component" value="Unassembled WGS sequence"/>
</dbReference>
<dbReference type="SUPFAM" id="SSF51735">
    <property type="entry name" value="NAD(P)-binding Rossmann-fold domains"/>
    <property type="match status" value="1"/>
</dbReference>
<comment type="similarity">
    <text evidence="1 2">Belongs to the pyrroline-5-carboxylate reductase family.</text>
</comment>
<keyword evidence="2" id="KW-0560">Oxidoreductase</keyword>
<dbReference type="GO" id="GO:0005737">
    <property type="term" value="C:cytoplasm"/>
    <property type="evidence" value="ECO:0007669"/>
    <property type="project" value="UniProtKB-SubCell"/>
</dbReference>
<proteinExistence type="inferred from homology"/>
<keyword evidence="2" id="KW-0641">Proline biosynthesis</keyword>
<dbReference type="Gene3D" id="3.40.50.720">
    <property type="entry name" value="NAD(P)-binding Rossmann-like Domain"/>
    <property type="match status" value="1"/>
</dbReference>
<dbReference type="InterPro" id="IPR029036">
    <property type="entry name" value="P5CR_dimer"/>
</dbReference>
<comment type="caution">
    <text evidence="6">The sequence shown here is derived from an EMBL/GenBank/DDBJ whole genome shotgun (WGS) entry which is preliminary data.</text>
</comment>
<dbReference type="RefSeq" id="WP_133230195.1">
    <property type="nucleotide sequence ID" value="NZ_SMRT01000007.1"/>
</dbReference>
<evidence type="ECO:0000313" key="6">
    <source>
        <dbReference type="EMBL" id="TDF96776.1"/>
    </source>
</evidence>
<dbReference type="InterPro" id="IPR028939">
    <property type="entry name" value="P5C_Rdtase_cat_N"/>
</dbReference>
<evidence type="ECO:0000256" key="2">
    <source>
        <dbReference type="HAMAP-Rule" id="MF_01925"/>
    </source>
</evidence>
<dbReference type="EMBL" id="SMRT01000007">
    <property type="protein sequence ID" value="TDF96776.1"/>
    <property type="molecule type" value="Genomic_DNA"/>
</dbReference>
<dbReference type="PIRSF" id="PIRSF000193">
    <property type="entry name" value="Pyrrol-5-carb_rd"/>
    <property type="match status" value="1"/>
</dbReference>
<comment type="function">
    <text evidence="2">Catalyzes the reduction of 1-pyrroline-5-carboxylate (PCA) to L-proline.</text>
</comment>
<feature type="binding site" evidence="3">
    <location>
        <position position="56"/>
    </location>
    <ligand>
        <name>NADPH</name>
        <dbReference type="ChEBI" id="CHEBI:57783"/>
    </ligand>
</feature>
<feature type="binding site" evidence="3">
    <location>
        <begin position="6"/>
        <end position="11"/>
    </location>
    <ligand>
        <name>NADP(+)</name>
        <dbReference type="ChEBI" id="CHEBI:58349"/>
    </ligand>
</feature>
<evidence type="ECO:0000256" key="3">
    <source>
        <dbReference type="PIRSR" id="PIRSR000193-1"/>
    </source>
</evidence>
<keyword evidence="2" id="KW-0963">Cytoplasm</keyword>
<dbReference type="Pfam" id="PF03807">
    <property type="entry name" value="F420_oxidored"/>
    <property type="match status" value="1"/>
</dbReference>
<accession>A0A4R5KMM4</accession>
<keyword evidence="2 3" id="KW-0521">NADP</keyword>
<protein>
    <recommendedName>
        <fullName evidence="2">Pyrroline-5-carboxylate reductase</fullName>
        <shortName evidence="2">P5C reductase</shortName>
        <shortName evidence="2">P5CR</shortName>
        <ecNumber evidence="2">1.5.1.2</ecNumber>
    </recommendedName>
    <alternativeName>
        <fullName evidence="2">PCA reductase</fullName>
    </alternativeName>
</protein>
<dbReference type="HAMAP" id="MF_01925">
    <property type="entry name" value="P5C_reductase"/>
    <property type="match status" value="1"/>
</dbReference>
<dbReference type="GO" id="GO:0004735">
    <property type="term" value="F:pyrroline-5-carboxylate reductase activity"/>
    <property type="evidence" value="ECO:0007669"/>
    <property type="project" value="UniProtKB-UniRule"/>
</dbReference>
<feature type="domain" description="Pyrroline-5-carboxylate reductase dimerisation" evidence="5">
    <location>
        <begin position="159"/>
        <end position="262"/>
    </location>
</feature>
<keyword evidence="2" id="KW-0028">Amino-acid biosynthesis</keyword>
<comment type="subcellular location">
    <subcellularLocation>
        <location evidence="2">Cytoplasm</location>
    </subcellularLocation>
</comment>
<evidence type="ECO:0000259" key="5">
    <source>
        <dbReference type="Pfam" id="PF14748"/>
    </source>
</evidence>
<name>A0A4R5KMM4_9BACL</name>
<organism evidence="6 7">
    <name type="scientific">Paenibacillus piri</name>
    <dbReference type="NCBI Taxonomy" id="2547395"/>
    <lineage>
        <taxon>Bacteria</taxon>
        <taxon>Bacillati</taxon>
        <taxon>Bacillota</taxon>
        <taxon>Bacilli</taxon>
        <taxon>Bacillales</taxon>
        <taxon>Paenibacillaceae</taxon>
        <taxon>Paenibacillus</taxon>
    </lineage>
</organism>
<evidence type="ECO:0000313" key="7">
    <source>
        <dbReference type="Proteomes" id="UP000295636"/>
    </source>
</evidence>
<sequence length="277" mass="30017">MKVGFIGTGSMGSILIEALILSGALNPEQIVATNRTIEKTERLAAAYPKLQIAHSNIDVARSCSIIFLCIKPAEYKTVIDDIKGEAGPECIVVSITSPVMVKQLEGLLNSKIVKVIPSITNYVFSGATLCVYGERMGEDDIELIEKLLSPISAPIRIDERHTRICSDLSSCGPAFLAYFIQKYIEVAVQETGISKDDATRLACEMALGTGKLLTAGGFTPEALQERVAVPGGITAEGLRIMEKELCGLFSQLIHTTHAKYEEDLEKVESRFFGTSVD</sequence>
<comment type="catalytic activity">
    <reaction evidence="2">
        <text>L-proline + NADP(+) = (S)-1-pyrroline-5-carboxylate + NADPH + 2 H(+)</text>
        <dbReference type="Rhea" id="RHEA:14109"/>
        <dbReference type="ChEBI" id="CHEBI:15378"/>
        <dbReference type="ChEBI" id="CHEBI:17388"/>
        <dbReference type="ChEBI" id="CHEBI:57783"/>
        <dbReference type="ChEBI" id="CHEBI:58349"/>
        <dbReference type="ChEBI" id="CHEBI:60039"/>
        <dbReference type="EC" id="1.5.1.2"/>
    </reaction>
</comment>
<dbReference type="AlphaFoldDB" id="A0A4R5KMM4"/>
<dbReference type="UniPathway" id="UPA00098">
    <property type="reaction ID" value="UER00361"/>
</dbReference>
<dbReference type="PANTHER" id="PTHR11645">
    <property type="entry name" value="PYRROLINE-5-CARBOXYLATE REDUCTASE"/>
    <property type="match status" value="1"/>
</dbReference>
<reference evidence="6 7" key="1">
    <citation type="submission" date="2019-03" db="EMBL/GenBank/DDBJ databases">
        <title>This is whole genome sequence of Paenibacillus sp MS74 strain.</title>
        <authorList>
            <person name="Trinh H.N."/>
        </authorList>
    </citation>
    <scope>NUCLEOTIDE SEQUENCE [LARGE SCALE GENOMIC DNA]</scope>
    <source>
        <strain evidence="6 7">MS74</strain>
    </source>
</reference>
<feature type="domain" description="Pyrroline-5-carboxylate reductase catalytic N-terminal" evidence="4">
    <location>
        <begin position="2"/>
        <end position="97"/>
    </location>
</feature>
<keyword evidence="7" id="KW-1185">Reference proteome</keyword>
<gene>
    <name evidence="2" type="primary">proC</name>
    <name evidence="6" type="ORF">E1757_17015</name>
</gene>
<evidence type="ECO:0000259" key="4">
    <source>
        <dbReference type="Pfam" id="PF03807"/>
    </source>
</evidence>
<dbReference type="Gene3D" id="1.10.3730.10">
    <property type="entry name" value="ProC C-terminal domain-like"/>
    <property type="match status" value="1"/>
</dbReference>
<evidence type="ECO:0000256" key="1">
    <source>
        <dbReference type="ARBA" id="ARBA00005525"/>
    </source>
</evidence>
<dbReference type="PANTHER" id="PTHR11645:SF51">
    <property type="entry name" value="COME OPERON PROTEIN 4"/>
    <property type="match status" value="1"/>
</dbReference>
<dbReference type="SUPFAM" id="SSF48179">
    <property type="entry name" value="6-phosphogluconate dehydrogenase C-terminal domain-like"/>
    <property type="match status" value="1"/>
</dbReference>
<dbReference type="InterPro" id="IPR036291">
    <property type="entry name" value="NAD(P)-bd_dom_sf"/>
</dbReference>
<comment type="pathway">
    <text evidence="2">Amino-acid biosynthesis; L-proline biosynthesis; L-proline from L-glutamate 5-semialdehyde: step 1/1.</text>
</comment>
<dbReference type="EC" id="1.5.1.2" evidence="2"/>
<dbReference type="InterPro" id="IPR008927">
    <property type="entry name" value="6-PGluconate_DH-like_C_sf"/>
</dbReference>
<comment type="catalytic activity">
    <reaction evidence="2">
        <text>L-proline + NAD(+) = (S)-1-pyrroline-5-carboxylate + NADH + 2 H(+)</text>
        <dbReference type="Rhea" id="RHEA:14105"/>
        <dbReference type="ChEBI" id="CHEBI:15378"/>
        <dbReference type="ChEBI" id="CHEBI:17388"/>
        <dbReference type="ChEBI" id="CHEBI:57540"/>
        <dbReference type="ChEBI" id="CHEBI:57945"/>
        <dbReference type="ChEBI" id="CHEBI:60039"/>
        <dbReference type="EC" id="1.5.1.2"/>
    </reaction>
</comment>
<dbReference type="OrthoDB" id="9805754at2"/>
<dbReference type="PROSITE" id="PS00521">
    <property type="entry name" value="P5CR"/>
    <property type="match status" value="1"/>
</dbReference>
<dbReference type="NCBIfam" id="NF005814">
    <property type="entry name" value="PRK07680.1"/>
    <property type="match status" value="1"/>
</dbReference>
<dbReference type="GO" id="GO:0055129">
    <property type="term" value="P:L-proline biosynthetic process"/>
    <property type="evidence" value="ECO:0007669"/>
    <property type="project" value="UniProtKB-UniRule"/>
</dbReference>
<dbReference type="InterPro" id="IPR053790">
    <property type="entry name" value="P5CR-like_CS"/>
</dbReference>
<dbReference type="InterPro" id="IPR000304">
    <property type="entry name" value="Pyrroline-COOH_reductase"/>
</dbReference>
<dbReference type="Pfam" id="PF14748">
    <property type="entry name" value="P5CR_dimer"/>
    <property type="match status" value="1"/>
</dbReference>